<comment type="caution">
    <text evidence="2">The sequence shown here is derived from an EMBL/GenBank/DDBJ whole genome shotgun (WGS) entry which is preliminary data.</text>
</comment>
<dbReference type="Proteomes" id="UP000286045">
    <property type="component" value="Unassembled WGS sequence"/>
</dbReference>
<feature type="region of interest" description="Disordered" evidence="1">
    <location>
        <begin position="67"/>
        <end position="91"/>
    </location>
</feature>
<protein>
    <recommendedName>
        <fullName evidence="4">Pentatricopeptide repeat domain-containing protein</fullName>
    </recommendedName>
</protein>
<evidence type="ECO:0000313" key="3">
    <source>
        <dbReference type="Proteomes" id="UP000286045"/>
    </source>
</evidence>
<dbReference type="InterPro" id="IPR011990">
    <property type="entry name" value="TPR-like_helical_dom_sf"/>
</dbReference>
<accession>A0A439CRH4</accession>
<name>A0A439CRH4_9PEZI</name>
<dbReference type="AlphaFoldDB" id="A0A439CRH4"/>
<reference evidence="2 3" key="1">
    <citation type="submission" date="2018-12" db="EMBL/GenBank/DDBJ databases">
        <title>Draft genome sequence of Xylaria grammica IHI A82.</title>
        <authorList>
            <person name="Buettner E."/>
            <person name="Kellner H."/>
        </authorList>
    </citation>
    <scope>NUCLEOTIDE SEQUENCE [LARGE SCALE GENOMIC DNA]</scope>
    <source>
        <strain evidence="2 3">IHI A82</strain>
    </source>
</reference>
<dbReference type="EMBL" id="RYZI01000519">
    <property type="protein sequence ID" value="RWA04776.1"/>
    <property type="molecule type" value="Genomic_DNA"/>
</dbReference>
<gene>
    <name evidence="2" type="ORF">EKO27_g10332</name>
</gene>
<evidence type="ECO:0000256" key="1">
    <source>
        <dbReference type="SAM" id="MobiDB-lite"/>
    </source>
</evidence>
<sequence length="788" mass="89971">MCQHSTQTLTRRSTTTASRRRVTVADIFTACYTTILGTAAIIDGRQKIQRQQELDGELDRLRTSLKQFGVQGHQDPRDQKNGVSGSRARAPRKIPTYIRSRRGKERVSPFLEELKSICNITYRPLAHQSWMQDNVRWAEIEAAVADEAQNPHVRIREPLSSDSLADTTMTIIDLVDELLRRVEEHPSRRAQDEAQIPNHAKEDMLLEELESFRRGNEIPGYQFPSAEPIYSVRIRAQLNKAIRRIFNQAVPSRETVGRICYNLLTVGVPPTIHTYNILIAGFNRIERPDLAQAVIDSYLDRTTWPATDQTVVCMLNHYRGPGGKEGLREVVQRMRGAREDGLHLATLDGESSYRYHLSSKQQCQKGTRNDVTFDHLIRGWLYHEEVEIACMTFVACLRNGVLLPVNTLQELFTGCLATADYSNARKLLIGIHRNFEKFKSYLSWIMEGQTTAAVRGLLRSLHQIINICWLPFGEIFGPTYEVYKIVATSLLAIIGHVDAQLELQQMTPPSAQHTIKPPTYHLKFAISNLNKDRLSTRTLTESERIYARIAMLVSVDRRFGDLEESLQSLVAAFNAAIISVKTGYHIDGRSSLLSDTLGSQAFEDRRFAMRRALSQINVLGNSLTIEDVASQLFRRIPNPALIGQLEENGNWKRLRISILISFFGSNTASPRILRPRDEDDFSEAYNQVREQFYARKESIRALLFAHLSEYTQKRALYYHGYNNIGLRKLRTFLHMDLKYRLPYVLQTRKEFLNHPIPLEVDNPAWDTERSPKDRLPVLGEEGLGAVQG</sequence>
<evidence type="ECO:0008006" key="4">
    <source>
        <dbReference type="Google" id="ProtNLM"/>
    </source>
</evidence>
<keyword evidence="3" id="KW-1185">Reference proteome</keyword>
<evidence type="ECO:0000313" key="2">
    <source>
        <dbReference type="EMBL" id="RWA04776.1"/>
    </source>
</evidence>
<organism evidence="2 3">
    <name type="scientific">Xylaria grammica</name>
    <dbReference type="NCBI Taxonomy" id="363999"/>
    <lineage>
        <taxon>Eukaryota</taxon>
        <taxon>Fungi</taxon>
        <taxon>Dikarya</taxon>
        <taxon>Ascomycota</taxon>
        <taxon>Pezizomycotina</taxon>
        <taxon>Sordariomycetes</taxon>
        <taxon>Xylariomycetidae</taxon>
        <taxon>Xylariales</taxon>
        <taxon>Xylariaceae</taxon>
        <taxon>Xylaria</taxon>
    </lineage>
</organism>
<proteinExistence type="predicted"/>
<dbReference type="Gene3D" id="1.25.40.10">
    <property type="entry name" value="Tetratricopeptide repeat domain"/>
    <property type="match status" value="1"/>
</dbReference>